<dbReference type="SUPFAM" id="SSF53474">
    <property type="entry name" value="alpha/beta-Hydrolases"/>
    <property type="match status" value="1"/>
</dbReference>
<keyword evidence="3" id="KW-1185">Reference proteome</keyword>
<dbReference type="PANTHER" id="PTHR12461">
    <property type="entry name" value="HYPOXIA-INDUCIBLE FACTOR 1 ALPHA INHIBITOR-RELATED"/>
    <property type="match status" value="1"/>
</dbReference>
<dbReference type="SMART" id="SM00558">
    <property type="entry name" value="JmjC"/>
    <property type="match status" value="1"/>
</dbReference>
<evidence type="ECO:0000259" key="1">
    <source>
        <dbReference type="PROSITE" id="PS51184"/>
    </source>
</evidence>
<reference evidence="2 3" key="1">
    <citation type="submission" date="2022-04" db="EMBL/GenBank/DDBJ databases">
        <title>Positive selection, recombination, and allopatry shape intraspecific diversity of widespread and dominant cyanobacteria.</title>
        <authorList>
            <person name="Wei J."/>
            <person name="Shu W."/>
            <person name="Hu C."/>
        </authorList>
    </citation>
    <scope>NUCLEOTIDE SEQUENCE [LARGE SCALE GENOMIC DNA]</scope>
    <source>
        <strain evidence="2 3">GB2-A4</strain>
    </source>
</reference>
<accession>A0ABV0JAZ7</accession>
<dbReference type="Pfam" id="PF05728">
    <property type="entry name" value="UPF0227"/>
    <property type="match status" value="1"/>
</dbReference>
<dbReference type="InterPro" id="IPR041667">
    <property type="entry name" value="Cupin_8"/>
</dbReference>
<gene>
    <name evidence="2" type="ORF">NC998_17805</name>
</gene>
<dbReference type="InterPro" id="IPR008886">
    <property type="entry name" value="UPF0227/Esterase_YqiA"/>
</dbReference>
<protein>
    <submittedName>
        <fullName evidence="2">Cupin-like domain-containing protein</fullName>
    </submittedName>
</protein>
<dbReference type="RefSeq" id="WP_190437628.1">
    <property type="nucleotide sequence ID" value="NZ_JAMPKM010000011.1"/>
</dbReference>
<dbReference type="PROSITE" id="PS51184">
    <property type="entry name" value="JMJC"/>
    <property type="match status" value="1"/>
</dbReference>
<proteinExistence type="predicted"/>
<dbReference type="EMBL" id="JAMPKM010000011">
    <property type="protein sequence ID" value="MEP0818956.1"/>
    <property type="molecule type" value="Genomic_DNA"/>
</dbReference>
<evidence type="ECO:0000313" key="2">
    <source>
        <dbReference type="EMBL" id="MEP0818956.1"/>
    </source>
</evidence>
<dbReference type="InterPro" id="IPR029058">
    <property type="entry name" value="AB_hydrolase_fold"/>
</dbReference>
<name>A0ABV0JAZ7_9CYAN</name>
<dbReference type="Gene3D" id="3.40.50.1820">
    <property type="entry name" value="alpha/beta hydrolase"/>
    <property type="match status" value="1"/>
</dbReference>
<dbReference type="PANTHER" id="PTHR12461:SF105">
    <property type="entry name" value="HYPOXIA-INDUCIBLE FACTOR 1-ALPHA INHIBITOR"/>
    <property type="match status" value="1"/>
</dbReference>
<comment type="caution">
    <text evidence="2">The sequence shown here is derived from an EMBL/GenBank/DDBJ whole genome shotgun (WGS) entry which is preliminary data.</text>
</comment>
<dbReference type="Proteomes" id="UP001464891">
    <property type="component" value="Unassembled WGS sequence"/>
</dbReference>
<sequence>MFTEKQLALNLDPTAIAQSPKFGNLVERAIETLEAMLSSEQLSVQERMNLAAKILELEQQKVIPQTSVASQADSSALNLSEPWKQWIIENKLRQVPDSVLVETMVREGIDAALATQAVSYIATEKTFQTESETLQRLRKLESILTIQRQLTQLSPNFSTIERRDRISREEFLEKYYATNTPVILTGMMADWPALSSWTPDFLKTNYGQAEVQIQFGRTSDPSYEINTNQYKRAIKLSEYVDMVVQGGESNDYYMVANNGNLEREDLKGLFKDFIMFPELLNPESTKGTVFFWFGPAGTVTPLHHDPMNLMMAQVYGRKRWRLISPAATPLVYNDIGVFSRVDLENIDYEKYPLVKDVQIIETVLEPGEVIFVPVGWWHQVKGLDVSISLSFTNFIFPNTYSHQNPHITSSTDISSTGKAAQSSQVASGQATLLAQQSNLVLNHGPLTNEIVESTNASYLVDEIFAGEPLTISFGFVSWDGLPQFDFYGRTKKLAQLAAKPINRILVRDLSNSWYQRGIPGLGHTVNEVVDSLKQLIVQIAPSKVIMIGQSMGGYAAIMFGQLLGADQIITFGPLSCLDSAQAIAMGDTRWLSIMEALETNPPSVRYFDLPTLCQTSPHTPDIRIFYGKKLDPETPGTVNLDDLHASRFNALPNCTIQAFEESGHAIVKYLVDHKLMDNLLLKTIF</sequence>
<feature type="domain" description="JmjC" evidence="1">
    <location>
        <begin position="247"/>
        <end position="415"/>
    </location>
</feature>
<dbReference type="Gene3D" id="2.60.120.650">
    <property type="entry name" value="Cupin"/>
    <property type="match status" value="1"/>
</dbReference>
<dbReference type="SUPFAM" id="SSF51197">
    <property type="entry name" value="Clavaminate synthase-like"/>
    <property type="match status" value="1"/>
</dbReference>
<evidence type="ECO:0000313" key="3">
    <source>
        <dbReference type="Proteomes" id="UP001464891"/>
    </source>
</evidence>
<dbReference type="Pfam" id="PF13621">
    <property type="entry name" value="Cupin_8"/>
    <property type="match status" value="1"/>
</dbReference>
<dbReference type="InterPro" id="IPR003347">
    <property type="entry name" value="JmjC_dom"/>
</dbReference>
<organism evidence="2 3">
    <name type="scientific">Trichocoleus desertorum GB2-A4</name>
    <dbReference type="NCBI Taxonomy" id="2933944"/>
    <lineage>
        <taxon>Bacteria</taxon>
        <taxon>Bacillati</taxon>
        <taxon>Cyanobacteriota</taxon>
        <taxon>Cyanophyceae</taxon>
        <taxon>Leptolyngbyales</taxon>
        <taxon>Trichocoleusaceae</taxon>
        <taxon>Trichocoleus</taxon>
    </lineage>
</organism>